<feature type="domain" description="Toprim" evidence="16">
    <location>
        <begin position="252"/>
        <end position="331"/>
    </location>
</feature>
<dbReference type="PIRSF" id="PIRSF002811">
    <property type="entry name" value="DnaG"/>
    <property type="match status" value="1"/>
</dbReference>
<keyword evidence="8 12" id="KW-0862">Zinc</keyword>
<keyword evidence="9" id="KW-0460">Magnesium</keyword>
<dbReference type="AlphaFoldDB" id="A0A0T5ZX42"/>
<feature type="coiled-coil region" evidence="15">
    <location>
        <begin position="542"/>
        <end position="588"/>
    </location>
</feature>
<evidence type="ECO:0000256" key="4">
    <source>
        <dbReference type="ARBA" id="ARBA00022695"/>
    </source>
</evidence>
<gene>
    <name evidence="12" type="primary">dnaG</name>
    <name evidence="17" type="ORF">XU08_C0003G0032</name>
</gene>
<keyword evidence="2 12" id="KW-0639">Primosome</keyword>
<evidence type="ECO:0000256" key="13">
    <source>
        <dbReference type="PIRNR" id="PIRNR002811"/>
    </source>
</evidence>
<keyword evidence="1 12" id="KW-0240">DNA-directed RNA polymerase</keyword>
<dbReference type="PANTHER" id="PTHR30313:SF2">
    <property type="entry name" value="DNA PRIMASE"/>
    <property type="match status" value="1"/>
</dbReference>
<evidence type="ECO:0000256" key="1">
    <source>
        <dbReference type="ARBA" id="ARBA00022478"/>
    </source>
</evidence>
<evidence type="ECO:0000256" key="5">
    <source>
        <dbReference type="ARBA" id="ARBA00022705"/>
    </source>
</evidence>
<dbReference type="GO" id="GO:0003899">
    <property type="term" value="F:DNA-directed RNA polymerase activity"/>
    <property type="evidence" value="ECO:0007669"/>
    <property type="project" value="UniProtKB-UniRule"/>
</dbReference>
<keyword evidence="3 12" id="KW-0808">Transferase</keyword>
<dbReference type="Proteomes" id="UP000051297">
    <property type="component" value="Unassembled WGS sequence"/>
</dbReference>
<name>A0A0T5ZX42_UNCKA</name>
<evidence type="ECO:0000256" key="15">
    <source>
        <dbReference type="SAM" id="Coils"/>
    </source>
</evidence>
<reference evidence="17 18" key="1">
    <citation type="submission" date="2015-05" db="EMBL/GenBank/DDBJ databases">
        <title>Critical biogeochemical functions in the subsurface are associated with bacteria from new phyla and little studied lineages.</title>
        <authorList>
            <person name="Hug L.A."/>
            <person name="Thomas B.C."/>
            <person name="Sharon I."/>
            <person name="Brown C.T."/>
            <person name="Sharma R."/>
            <person name="Hettich R.L."/>
            <person name="Wilkins M.J."/>
            <person name="Williams K.H."/>
            <person name="Singh A."/>
            <person name="Banfield J.F."/>
        </authorList>
    </citation>
    <scope>NUCLEOTIDE SEQUENCE [LARGE SCALE GENOMIC DNA]</scope>
    <source>
        <strain evidence="17">CSP1-7</strain>
    </source>
</reference>
<keyword evidence="11 12" id="KW-0804">Transcription</keyword>
<dbReference type="GO" id="GO:1990077">
    <property type="term" value="C:primosome complex"/>
    <property type="evidence" value="ECO:0007669"/>
    <property type="project" value="UniProtKB-KW"/>
</dbReference>
<evidence type="ECO:0000256" key="3">
    <source>
        <dbReference type="ARBA" id="ARBA00022679"/>
    </source>
</evidence>
<evidence type="ECO:0000256" key="9">
    <source>
        <dbReference type="ARBA" id="ARBA00022842"/>
    </source>
</evidence>
<comment type="cofactor">
    <cofactor evidence="12 13 14">
        <name>Zn(2+)</name>
        <dbReference type="ChEBI" id="CHEBI:29105"/>
    </cofactor>
    <text evidence="12 13 14">Binds 1 zinc ion per monomer.</text>
</comment>
<dbReference type="PANTHER" id="PTHR30313">
    <property type="entry name" value="DNA PRIMASE"/>
    <property type="match status" value="1"/>
</dbReference>
<keyword evidence="6 12" id="KW-0479">Metal-binding</keyword>
<comment type="similarity">
    <text evidence="12 13">Belongs to the DnaG primase family.</text>
</comment>
<dbReference type="Gene3D" id="3.40.1360.10">
    <property type="match status" value="1"/>
</dbReference>
<dbReference type="PATRIC" id="fig|1576480.3.peg.424"/>
<proteinExistence type="inferred from homology"/>
<evidence type="ECO:0000256" key="14">
    <source>
        <dbReference type="PIRSR" id="PIRSR002811-1"/>
    </source>
</evidence>
<feature type="zinc finger region" description="CHC2-type" evidence="12 14">
    <location>
        <begin position="35"/>
        <end position="59"/>
    </location>
</feature>
<comment type="domain">
    <text evidence="12">Contains an N-terminal zinc-binding domain, a central core domain that contains the primase activity, and a C-terminal DnaB-binding domain.</text>
</comment>
<dbReference type="InterPro" id="IPR030846">
    <property type="entry name" value="DnaG_bac"/>
</dbReference>
<dbReference type="Pfam" id="PF08275">
    <property type="entry name" value="DNAG_N"/>
    <property type="match status" value="1"/>
</dbReference>
<accession>A0A0T5ZX42</accession>
<organism evidence="17 18">
    <name type="scientific">candidate division WWE3 bacterium CSP1-7</name>
    <dbReference type="NCBI Taxonomy" id="1576480"/>
    <lineage>
        <taxon>Bacteria</taxon>
        <taxon>Katanobacteria</taxon>
    </lineage>
</organism>
<dbReference type="GO" id="GO:0003677">
    <property type="term" value="F:DNA binding"/>
    <property type="evidence" value="ECO:0007669"/>
    <property type="project" value="UniProtKB-KW"/>
</dbReference>
<dbReference type="GO" id="GO:0000428">
    <property type="term" value="C:DNA-directed RNA polymerase complex"/>
    <property type="evidence" value="ECO:0007669"/>
    <property type="project" value="UniProtKB-KW"/>
</dbReference>
<evidence type="ECO:0000259" key="16">
    <source>
        <dbReference type="PROSITE" id="PS50880"/>
    </source>
</evidence>
<dbReference type="HAMAP" id="MF_00974">
    <property type="entry name" value="DNA_primase_DnaG"/>
    <property type="match status" value="1"/>
</dbReference>
<protein>
    <recommendedName>
        <fullName evidence="12 13">DNA primase</fullName>
        <ecNumber evidence="12">2.7.7.101</ecNumber>
    </recommendedName>
</protein>
<evidence type="ECO:0000256" key="8">
    <source>
        <dbReference type="ARBA" id="ARBA00022833"/>
    </source>
</evidence>
<comment type="function">
    <text evidence="12 13">RNA polymerase that catalyzes the synthesis of short RNA molecules used as primers for DNA polymerase during DNA replication.</text>
</comment>
<dbReference type="SUPFAM" id="SSF56731">
    <property type="entry name" value="DNA primase core"/>
    <property type="match status" value="1"/>
</dbReference>
<dbReference type="InterPro" id="IPR034151">
    <property type="entry name" value="TOPRIM_DnaG_bac"/>
</dbReference>
<dbReference type="PROSITE" id="PS50880">
    <property type="entry name" value="TOPRIM"/>
    <property type="match status" value="1"/>
</dbReference>
<evidence type="ECO:0000256" key="11">
    <source>
        <dbReference type="ARBA" id="ARBA00023163"/>
    </source>
</evidence>
<keyword evidence="15" id="KW-0175">Coiled coil</keyword>
<dbReference type="EC" id="2.7.7.101" evidence="12"/>
<dbReference type="GO" id="GO:0008270">
    <property type="term" value="F:zinc ion binding"/>
    <property type="evidence" value="ECO:0007669"/>
    <property type="project" value="UniProtKB-UniRule"/>
</dbReference>
<dbReference type="SMART" id="SM00400">
    <property type="entry name" value="ZnF_CHCC"/>
    <property type="match status" value="1"/>
</dbReference>
<dbReference type="InterPro" id="IPR036977">
    <property type="entry name" value="DNA_primase_Znf_CHC2"/>
</dbReference>
<dbReference type="GO" id="GO:0006269">
    <property type="term" value="P:DNA replication, synthesis of primer"/>
    <property type="evidence" value="ECO:0007669"/>
    <property type="project" value="UniProtKB-UniRule"/>
</dbReference>
<keyword evidence="10 12" id="KW-0238">DNA-binding</keyword>
<keyword evidence="7 12" id="KW-0863">Zinc-finger</keyword>
<dbReference type="Pfam" id="PF01807">
    <property type="entry name" value="Zn_ribbon_DnaG"/>
    <property type="match status" value="1"/>
</dbReference>
<dbReference type="InterPro" id="IPR013264">
    <property type="entry name" value="DNAG_N"/>
</dbReference>
<dbReference type="Pfam" id="PF13155">
    <property type="entry name" value="Toprim_2"/>
    <property type="match status" value="1"/>
</dbReference>
<dbReference type="Pfam" id="PF10410">
    <property type="entry name" value="DnaB_bind"/>
    <property type="match status" value="1"/>
</dbReference>
<dbReference type="STRING" id="1576480.XU08_C0003G0032"/>
<dbReference type="EMBL" id="LDXK01000003">
    <property type="protein sequence ID" value="KRT67360.1"/>
    <property type="molecule type" value="Genomic_DNA"/>
</dbReference>
<dbReference type="SMART" id="SM00493">
    <property type="entry name" value="TOPRIM"/>
    <property type="match status" value="1"/>
</dbReference>
<evidence type="ECO:0000313" key="17">
    <source>
        <dbReference type="EMBL" id="KRT67360.1"/>
    </source>
</evidence>
<dbReference type="InterPro" id="IPR037068">
    <property type="entry name" value="DNA_primase_core_N_sf"/>
</dbReference>
<dbReference type="InterPro" id="IPR006171">
    <property type="entry name" value="TOPRIM_dom"/>
</dbReference>
<comment type="caution">
    <text evidence="17">The sequence shown here is derived from an EMBL/GenBank/DDBJ whole genome shotgun (WGS) entry which is preliminary data.</text>
</comment>
<keyword evidence="4 12" id="KW-0548">Nucleotidyltransferase</keyword>
<evidence type="ECO:0000256" key="7">
    <source>
        <dbReference type="ARBA" id="ARBA00022771"/>
    </source>
</evidence>
<dbReference type="InterPro" id="IPR006295">
    <property type="entry name" value="DNA_primase_DnaG"/>
</dbReference>
<evidence type="ECO:0000256" key="2">
    <source>
        <dbReference type="ARBA" id="ARBA00022515"/>
    </source>
</evidence>
<evidence type="ECO:0000256" key="6">
    <source>
        <dbReference type="ARBA" id="ARBA00022723"/>
    </source>
</evidence>
<evidence type="ECO:0000256" key="10">
    <source>
        <dbReference type="ARBA" id="ARBA00023125"/>
    </source>
</evidence>
<dbReference type="CDD" id="cd03364">
    <property type="entry name" value="TOPRIM_DnaG_primases"/>
    <property type="match status" value="1"/>
</dbReference>
<dbReference type="InterPro" id="IPR019475">
    <property type="entry name" value="DNA_primase_DnaB-bd"/>
</dbReference>
<comment type="subunit">
    <text evidence="12">Monomer. Interacts with DnaB.</text>
</comment>
<dbReference type="Gene3D" id="3.90.980.10">
    <property type="entry name" value="DNA primase, catalytic core, N-terminal domain"/>
    <property type="match status" value="1"/>
</dbReference>
<dbReference type="Gene3D" id="3.90.580.10">
    <property type="entry name" value="Zinc finger, CHC2-type domain"/>
    <property type="match status" value="1"/>
</dbReference>
<evidence type="ECO:0000313" key="18">
    <source>
        <dbReference type="Proteomes" id="UP000051297"/>
    </source>
</evidence>
<keyword evidence="5 12" id="KW-0235">DNA replication</keyword>
<dbReference type="InterPro" id="IPR002694">
    <property type="entry name" value="Znf_CHC2"/>
</dbReference>
<dbReference type="SUPFAM" id="SSF57783">
    <property type="entry name" value="Zinc beta-ribbon"/>
    <property type="match status" value="1"/>
</dbReference>
<comment type="catalytic activity">
    <reaction evidence="12">
        <text>ssDNA + n NTP = ssDNA/pppN(pN)n-1 hybrid + (n-1) diphosphate.</text>
        <dbReference type="EC" id="2.7.7.101"/>
    </reaction>
</comment>
<dbReference type="NCBIfam" id="TIGR01391">
    <property type="entry name" value="dnaG"/>
    <property type="match status" value="1"/>
</dbReference>
<dbReference type="InterPro" id="IPR050219">
    <property type="entry name" value="DnaG_primase"/>
</dbReference>
<dbReference type="FunFam" id="3.90.580.10:FF:000001">
    <property type="entry name" value="DNA primase"/>
    <property type="match status" value="1"/>
</dbReference>
<sequence>MADQIEEVKRKLDIVEVVSSYFPIQKSGKNYKAVCPFHSEKTPSFMVSPQLQIFKCFGCGEGGDVISFYGKMEGVSFSEALREMAKRAGVKLISRKESPEEQRKERLLELNRLAADYYHFLLTDHKIGSKAKEFLKSRGVKDQTIEDFEIGYAPSSWDSLGRYLLKKGYSLTELFQSGLAVRKEGGRGYFDFFRGRVMYPLRSSLGKVAGFAGRTLGDDQPKYINTVETSVFEKGRYLFNLDLGKTEIKKKREAILVEGEMDAILLFQEGVRNVIATKGTALSTSQIVTMSKFAKRLIICFDRDAAGLEATKKGLFLALGAGLEVAAVLLPEGKDPDEAVLADRAGFEKLISSAPPLFDFYLSSALSRFDPKTPAGKKAISAEILPVVKSLANEVEKAAYLSRLAEAIEIEEDVLWRQLEKEEPLEEAGSASAAPLSPRVSASKKELYLTALLFALPPERIRAAARQIAEGDITDPRLTLVITSLRDYLKRIKRFRLENFSVKLDENSREALQEAALAPFLGDLLPDQLEEEFGYAAKSVKLVRLQKERKELVAQIRGAEKAKDAPGIRRSEKELLKLNEKIELVRNQNGRSPETT</sequence>
<evidence type="ECO:0000256" key="12">
    <source>
        <dbReference type="HAMAP-Rule" id="MF_00974"/>
    </source>
</evidence>
<dbReference type="GO" id="GO:0005737">
    <property type="term" value="C:cytoplasm"/>
    <property type="evidence" value="ECO:0007669"/>
    <property type="project" value="TreeGrafter"/>
</dbReference>